<keyword evidence="3" id="KW-1185">Reference proteome</keyword>
<comment type="caution">
    <text evidence="2">The sequence shown here is derived from an EMBL/GenBank/DDBJ whole genome shotgun (WGS) entry which is preliminary data.</text>
</comment>
<dbReference type="Proteomes" id="UP000095728">
    <property type="component" value="Unassembled WGS sequence"/>
</dbReference>
<dbReference type="EMBL" id="LPNM01000008">
    <property type="protein sequence ID" value="OEJ83999.1"/>
    <property type="molecule type" value="Genomic_DNA"/>
</dbReference>
<dbReference type="STRING" id="56408.A0A1E5RAS1"/>
<proteinExistence type="predicted"/>
<dbReference type="AlphaFoldDB" id="A0A1E5RAS1"/>
<dbReference type="PANTHER" id="PTHR11138">
    <property type="entry name" value="METHIONYL-TRNA FORMYLTRANSFERASE"/>
    <property type="match status" value="1"/>
</dbReference>
<name>A0A1E5RAS1_9ASCO</name>
<evidence type="ECO:0000313" key="3">
    <source>
        <dbReference type="Proteomes" id="UP000095728"/>
    </source>
</evidence>
<evidence type="ECO:0000313" key="2">
    <source>
        <dbReference type="EMBL" id="OEJ83999.1"/>
    </source>
</evidence>
<dbReference type="FunCoup" id="A0A1E5RAS1">
    <property type="interactions" value="282"/>
</dbReference>
<reference evidence="3" key="1">
    <citation type="journal article" date="2016" name="Genome Announc.">
        <title>Genome sequences of three species of Hanseniaspora isolated from spontaneous wine fermentations.</title>
        <authorList>
            <person name="Sternes P.R."/>
            <person name="Lee D."/>
            <person name="Kutyna D.R."/>
            <person name="Borneman A.R."/>
        </authorList>
    </citation>
    <scope>NUCLEOTIDE SEQUENCE [LARGE SCALE GENOMIC DNA]</scope>
    <source>
        <strain evidence="3">AWRI3579</strain>
    </source>
</reference>
<keyword evidence="2" id="KW-0808">Transferase</keyword>
<feature type="domain" description="Formyl transferase N-terminal" evidence="1">
    <location>
        <begin position="1"/>
        <end position="151"/>
    </location>
</feature>
<accession>A0A1E5RAS1</accession>
<dbReference type="Pfam" id="PF00551">
    <property type="entry name" value="Formyl_trans_N"/>
    <property type="match status" value="1"/>
</dbReference>
<dbReference type="GO" id="GO:0005739">
    <property type="term" value="C:mitochondrion"/>
    <property type="evidence" value="ECO:0007669"/>
    <property type="project" value="TreeGrafter"/>
</dbReference>
<evidence type="ECO:0000259" key="1">
    <source>
        <dbReference type="Pfam" id="PF00551"/>
    </source>
</evidence>
<protein>
    <submittedName>
        <fullName evidence="2">Methionyl-tRNA formyltransferase, mitochondrial</fullName>
    </submittedName>
</protein>
<dbReference type="GO" id="GO:0004479">
    <property type="term" value="F:methionyl-tRNA formyltransferase activity"/>
    <property type="evidence" value="ECO:0007669"/>
    <property type="project" value="TreeGrafter"/>
</dbReference>
<sequence>MRVLFFGSDTFSIRALNVLRKNNKGYTFDIVTPEIKKYGRNLDKLSIPSIHTYCEHYELPFATEIDSKVRNKINNCDYDLCCVVSYDALIPNEILSKIPYSLNIHPSLLPKYKGSSPLQYTLLNQDDECGVTLQNLDPFRFDAGRIVTQTMPLKVEDVLAKNLTKLRYMFEGKVKTCAMQRQNADLSFLSIPAENRLYGDVFNVFKNEMGNIGSSLFHEYLNQEMFHTNVYVESKYKKSWARKLQKNVAQINWEKFTRSTILNNFGILKKLYTFKKQYLNKSKKQNFVHSDKTSSFQLKRVILSSLKEFNNPSKIPEALRQAPPGSFAPYDDEILGPRLLIKCLNDEYLVCEELQFESFQVEPAKKWIRNLNKRCNNKETLRNSSEMRFE</sequence>
<dbReference type="PANTHER" id="PTHR11138:SF5">
    <property type="entry name" value="METHIONYL-TRNA FORMYLTRANSFERASE, MITOCHONDRIAL"/>
    <property type="match status" value="1"/>
</dbReference>
<dbReference type="Gene3D" id="3.40.50.12230">
    <property type="match status" value="1"/>
</dbReference>
<gene>
    <name evidence="2" type="ORF">AWRI3579_g2596</name>
</gene>
<dbReference type="InterPro" id="IPR002376">
    <property type="entry name" value="Formyl_transf_N"/>
</dbReference>
<organism evidence="2 3">
    <name type="scientific">Hanseniaspora osmophila</name>
    <dbReference type="NCBI Taxonomy" id="56408"/>
    <lineage>
        <taxon>Eukaryota</taxon>
        <taxon>Fungi</taxon>
        <taxon>Dikarya</taxon>
        <taxon>Ascomycota</taxon>
        <taxon>Saccharomycotina</taxon>
        <taxon>Saccharomycetes</taxon>
        <taxon>Saccharomycodales</taxon>
        <taxon>Saccharomycodaceae</taxon>
        <taxon>Hanseniaspora</taxon>
    </lineage>
</organism>
<dbReference type="SUPFAM" id="SSF53328">
    <property type="entry name" value="Formyltransferase"/>
    <property type="match status" value="1"/>
</dbReference>
<dbReference type="InParanoid" id="A0A1E5RAS1"/>
<dbReference type="InterPro" id="IPR036477">
    <property type="entry name" value="Formyl_transf_N_sf"/>
</dbReference>
<dbReference type="OrthoDB" id="10268103at2759"/>